<evidence type="ECO:0000256" key="4">
    <source>
        <dbReference type="ARBA" id="ARBA00022807"/>
    </source>
</evidence>
<dbReference type="Gene3D" id="3.90.1720.10">
    <property type="entry name" value="endopeptidase domain like (from Nostoc punctiforme)"/>
    <property type="match status" value="1"/>
</dbReference>
<dbReference type="PROSITE" id="PS51935">
    <property type="entry name" value="NLPC_P60"/>
    <property type="match status" value="1"/>
</dbReference>
<keyword evidence="3 6" id="KW-0378">Hydrolase</keyword>
<protein>
    <submittedName>
        <fullName evidence="6">Cell wall-associated NlpC family hydrolase</fullName>
    </submittedName>
</protein>
<evidence type="ECO:0000256" key="1">
    <source>
        <dbReference type="ARBA" id="ARBA00007074"/>
    </source>
</evidence>
<evidence type="ECO:0000259" key="5">
    <source>
        <dbReference type="PROSITE" id="PS51935"/>
    </source>
</evidence>
<gene>
    <name evidence="6" type="ORF">HNQ96_002434</name>
</gene>
<comment type="caution">
    <text evidence="6">The sequence shown here is derived from an EMBL/GenBank/DDBJ whole genome shotgun (WGS) entry which is preliminary data.</text>
</comment>
<reference evidence="6 7" key="1">
    <citation type="submission" date="2020-08" db="EMBL/GenBank/DDBJ databases">
        <title>Genomic Encyclopedia of Type Strains, Phase IV (KMG-IV): sequencing the most valuable type-strain genomes for metagenomic binning, comparative biology and taxonomic classification.</title>
        <authorList>
            <person name="Goeker M."/>
        </authorList>
    </citation>
    <scope>NUCLEOTIDE SEQUENCE [LARGE SCALE GENOMIC DNA]</scope>
    <source>
        <strain evidence="6 7">DSM 17454</strain>
    </source>
</reference>
<evidence type="ECO:0000313" key="6">
    <source>
        <dbReference type="EMBL" id="MBB6466569.1"/>
    </source>
</evidence>
<proteinExistence type="inferred from homology"/>
<organism evidence="6 7">
    <name type="scientific">Aminobacter carboxidus</name>
    <dbReference type="NCBI Taxonomy" id="376165"/>
    <lineage>
        <taxon>Bacteria</taxon>
        <taxon>Pseudomonadati</taxon>
        <taxon>Pseudomonadota</taxon>
        <taxon>Alphaproteobacteria</taxon>
        <taxon>Hyphomicrobiales</taxon>
        <taxon>Phyllobacteriaceae</taxon>
        <taxon>Aminobacter</taxon>
    </lineage>
</organism>
<keyword evidence="2" id="KW-0645">Protease</keyword>
<dbReference type="Proteomes" id="UP000532373">
    <property type="component" value="Unassembled WGS sequence"/>
</dbReference>
<evidence type="ECO:0000313" key="7">
    <source>
        <dbReference type="Proteomes" id="UP000532373"/>
    </source>
</evidence>
<dbReference type="AlphaFoldDB" id="A0A8E2BCU1"/>
<dbReference type="Pfam" id="PF00877">
    <property type="entry name" value="NLPC_P60"/>
    <property type="match status" value="1"/>
</dbReference>
<dbReference type="RefSeq" id="WP_312880764.1">
    <property type="nucleotide sequence ID" value="NZ_JACHGI010000003.1"/>
</dbReference>
<sequence length="146" mass="16370">MKTRTGNYIDNAITWAMSQLGNEDYCFRCLAFVEDAYEESNDIEVFGGDSAKESADEYGVNDTPAGEPPRGAFVFFDMSGELFDARTNYGHVGLCLGDGRVIHAWDEVRIDDIRAVEALEPAEGWTQPRYIGWAPVERILQGHQVR</sequence>
<dbReference type="EMBL" id="JACHGI010000003">
    <property type="protein sequence ID" value="MBB6466569.1"/>
    <property type="molecule type" value="Genomic_DNA"/>
</dbReference>
<name>A0A8E2BCU1_9HYPH</name>
<dbReference type="GO" id="GO:0006508">
    <property type="term" value="P:proteolysis"/>
    <property type="evidence" value="ECO:0007669"/>
    <property type="project" value="UniProtKB-KW"/>
</dbReference>
<comment type="similarity">
    <text evidence="1">Belongs to the peptidase C40 family.</text>
</comment>
<keyword evidence="4" id="KW-0788">Thiol protease</keyword>
<evidence type="ECO:0000256" key="2">
    <source>
        <dbReference type="ARBA" id="ARBA00022670"/>
    </source>
</evidence>
<dbReference type="InterPro" id="IPR000064">
    <property type="entry name" value="NLP_P60_dom"/>
</dbReference>
<accession>A0A8E2BCU1</accession>
<evidence type="ECO:0000256" key="3">
    <source>
        <dbReference type="ARBA" id="ARBA00022801"/>
    </source>
</evidence>
<dbReference type="GO" id="GO:0008234">
    <property type="term" value="F:cysteine-type peptidase activity"/>
    <property type="evidence" value="ECO:0007669"/>
    <property type="project" value="UniProtKB-KW"/>
</dbReference>
<dbReference type="SUPFAM" id="SSF54001">
    <property type="entry name" value="Cysteine proteinases"/>
    <property type="match status" value="1"/>
</dbReference>
<dbReference type="InterPro" id="IPR038765">
    <property type="entry name" value="Papain-like_cys_pep_sf"/>
</dbReference>
<feature type="domain" description="NlpC/P60" evidence="5">
    <location>
        <begin position="1"/>
        <end position="137"/>
    </location>
</feature>